<protein>
    <submittedName>
        <fullName evidence="1">Uncharacterized protein</fullName>
    </submittedName>
</protein>
<gene>
    <name evidence="1" type="ORF">ETEE_2448</name>
</gene>
<evidence type="ECO:0000313" key="2">
    <source>
        <dbReference type="Proteomes" id="UP000028681"/>
    </source>
</evidence>
<dbReference type="HOGENOM" id="CLU_3079355_0_0_6"/>
<organism evidence="1 2">
    <name type="scientific">Edwardsiella anguillarum ET080813</name>
    <dbReference type="NCBI Taxonomy" id="667120"/>
    <lineage>
        <taxon>Bacteria</taxon>
        <taxon>Pseudomonadati</taxon>
        <taxon>Pseudomonadota</taxon>
        <taxon>Gammaproteobacteria</taxon>
        <taxon>Enterobacterales</taxon>
        <taxon>Hafniaceae</taxon>
        <taxon>Edwardsiella</taxon>
    </lineage>
</organism>
<proteinExistence type="predicted"/>
<accession>A0A076LTG8</accession>
<dbReference type="AlphaFoldDB" id="A0A076LTG8"/>
<dbReference type="KEGG" id="ete:ETEE_2448"/>
<reference evidence="1 2" key="1">
    <citation type="journal article" date="2012" name="PLoS ONE">
        <title>Edwardsiella comparative phylogenomics reveal the new intra/inter-species taxonomic relationships, virulence evolution and niche adaptation mechanisms.</title>
        <authorList>
            <person name="Yang M."/>
            <person name="Lv Y."/>
            <person name="Xiao J."/>
            <person name="Wu H."/>
            <person name="Zheng H."/>
            <person name="Liu Q."/>
            <person name="Zhang Y."/>
            <person name="Wang Q."/>
        </authorList>
    </citation>
    <scope>NUCLEOTIDE SEQUENCE [LARGE SCALE GENOMIC DNA]</scope>
    <source>
        <strain evidence="2">080813</strain>
    </source>
</reference>
<evidence type="ECO:0000313" key="1">
    <source>
        <dbReference type="EMBL" id="AIJ08889.1"/>
    </source>
</evidence>
<sequence length="52" mass="5584">MGNIFSIARAATGDQNDNAFSNQYAATAPSALAQRRISSASRAYGLFPTRIY</sequence>
<name>A0A076LTG8_9GAMM</name>
<dbReference type="Proteomes" id="UP000028681">
    <property type="component" value="Chromosome"/>
</dbReference>
<dbReference type="EMBL" id="CP006664">
    <property type="protein sequence ID" value="AIJ08889.1"/>
    <property type="molecule type" value="Genomic_DNA"/>
</dbReference>